<evidence type="ECO:0000313" key="1">
    <source>
        <dbReference type="EMBL" id="WZN54687.1"/>
    </source>
</evidence>
<protein>
    <submittedName>
        <fullName evidence="1">SusC/RagA family TonB-linked outer membrane protein</fullName>
    </submittedName>
</protein>
<evidence type="ECO:0000313" key="2">
    <source>
        <dbReference type="Proteomes" id="UP001485301"/>
    </source>
</evidence>
<proteinExistence type="predicted"/>
<keyword evidence="2" id="KW-1185">Reference proteome</keyword>
<reference evidence="1" key="1">
    <citation type="submission" date="2024-04" db="EMBL/GenBank/DDBJ databases">
        <title>Complete genome sequence of Sphingobacterium thalpophiium BAA-1094.</title>
        <authorList>
            <person name="Adaikpoh B.I."/>
        </authorList>
    </citation>
    <scope>NUCLEOTIDE SEQUENCE</scope>
    <source>
        <strain evidence="1">BAA-1094</strain>
    </source>
</reference>
<dbReference type="EMBL" id="CP151087">
    <property type="protein sequence ID" value="WZN54687.1"/>
    <property type="molecule type" value="Genomic_DNA"/>
</dbReference>
<name>A0ACD5BZ20_9SPHI</name>
<dbReference type="Proteomes" id="UP001485301">
    <property type="component" value="Chromosome"/>
</dbReference>
<accession>A0ACD5BZ20</accession>
<sequence length="1068" mass="120532">MKQFLFFYWLLFGFGILTVTGQQQQYILGRVIDGYTDAPLSGVNLRSPNNEFKVQTDKNGYFRMDALVTDSLILSHLGYEETRVKISDGKLVNGIYQYHILASSRRMDEVVVSTGYQTIPKERLTGSFDVIDNDLLNRQVSTNILERLDGNANAVLFDKRGLTNDNITVRGLSSIHATTSPLIVLDNFPYDGDISNINPNDVENITILKDAAAASIWGVRAGNGVIVITTKRGRRNMPLKVSVNSNYTVTEKPKLFYQSRMSSSDFIDVEKYLFENGFYVGAESDPDKSALSPIVELLIKKRDNPEQAADIDAQIEKLRANDARREYFDGVYQKGLMRQSSLALRGGTDRLSYAFSVGYDRNDGSLKSRYKRTTLRSDNSYKITYHLVFELGMQYISAENKEGITPYDNLYFTSGKYLFPYARLTDDDGTPMAVNKDYEGSFKQEALAKGLLDWEYRPMEEVSLLNNKTVNSELLVNSGMTYSFLKNFRAEVKYQYGTASADRRNLKNRNSYEVRDLVNRYSQILSNGSLQRNIPDGDILAFSSNKVKSQSLRTQLNYSYSGLSTDLDALVGTELRQVNSIGARGQTYGYDDAILTTSRVDYATSFPLYTGGSGRIPDATGYSDQMDRMRSFYLNGAYTYAKRYAVSWSARQDGSNLFGVKSNQKLVPLWSVGTSWNIGRESFYRFEPLPILKLRATYGFNGNVNNSLSALTTIRYSSGNLANLPYASIENVPNPDLRWEKVGVLNLGLDFESKGGLIYGSIEYYNKKGVDLFGKTLLDQTTGAINPNLTFEYITNSASMKGKGLDIQLHSVNMKRQLRWQTDLMYSLSTNKLVSYESDITDPRLYVNGGYAVNPIVGKPLFAIFSYRWGGLDTHGNPQGYLGNNLSTDYSAILNNTKAEELIYNGPAMPTSFGAFRNSFTYKSVSLSFNITYRLGYYFVTNSINYNKLFNGYESHGDYVRRWQKDGDESQTSVPSMVYPNDPLRDSYYSQSSVLVEKGDHIRLQDINLSYIWKNTSQKTPFEMVQAYFYINNLGILWRANKKGLDPDYVVGLPAPRAFSLGLKMSLK</sequence>
<gene>
    <name evidence="1" type="ORF">AACH28_18875</name>
</gene>
<organism evidence="1 2">
    <name type="scientific">Sphingobacterium thalpophilum</name>
    <dbReference type="NCBI Taxonomy" id="259"/>
    <lineage>
        <taxon>Bacteria</taxon>
        <taxon>Pseudomonadati</taxon>
        <taxon>Bacteroidota</taxon>
        <taxon>Sphingobacteriia</taxon>
        <taxon>Sphingobacteriales</taxon>
        <taxon>Sphingobacteriaceae</taxon>
        <taxon>Sphingobacterium</taxon>
    </lineage>
</organism>